<dbReference type="GO" id="GO:2000031">
    <property type="term" value="P:regulation of salicylic acid mediated signaling pathway"/>
    <property type="evidence" value="ECO:0007669"/>
    <property type="project" value="InterPro"/>
</dbReference>
<dbReference type="OrthoDB" id="1366754at2759"/>
<keyword evidence="3" id="KW-1185">Reference proteome</keyword>
<proteinExistence type="predicted"/>
<comment type="caution">
    <text evidence="2">The sequence shown here is derived from an EMBL/GenBank/DDBJ whole genome shotgun (WGS) entry which is preliminary data.</text>
</comment>
<dbReference type="PANTHER" id="PTHR33199">
    <property type="entry name" value="MACPF DOMAIN-CONTAINING PROTEIN CAD1"/>
    <property type="match status" value="1"/>
</dbReference>
<dbReference type="GO" id="GO:0009626">
    <property type="term" value="P:plant-type hypersensitive response"/>
    <property type="evidence" value="ECO:0007669"/>
    <property type="project" value="TreeGrafter"/>
</dbReference>
<dbReference type="Pfam" id="PF01823">
    <property type="entry name" value="MACPF"/>
    <property type="match status" value="1"/>
</dbReference>
<gene>
    <name evidence="2" type="ORF">FRX31_005383</name>
</gene>
<organism evidence="2 3">
    <name type="scientific">Thalictrum thalictroides</name>
    <name type="common">Rue-anemone</name>
    <name type="synonym">Anemone thalictroides</name>
    <dbReference type="NCBI Taxonomy" id="46969"/>
    <lineage>
        <taxon>Eukaryota</taxon>
        <taxon>Viridiplantae</taxon>
        <taxon>Streptophyta</taxon>
        <taxon>Embryophyta</taxon>
        <taxon>Tracheophyta</taxon>
        <taxon>Spermatophyta</taxon>
        <taxon>Magnoliopsida</taxon>
        <taxon>Ranunculales</taxon>
        <taxon>Ranunculaceae</taxon>
        <taxon>Thalictroideae</taxon>
        <taxon>Thalictrum</taxon>
    </lineage>
</organism>
<dbReference type="InterPro" id="IPR044663">
    <property type="entry name" value="CAD1/NSL1-like"/>
</dbReference>
<dbReference type="PANTHER" id="PTHR33199:SF8">
    <property type="entry name" value="MACPF DOMAIN-CONTAINING PROTEIN NSL1"/>
    <property type="match status" value="1"/>
</dbReference>
<dbReference type="InterPro" id="IPR001862">
    <property type="entry name" value="MAC_perforin"/>
</dbReference>
<dbReference type="SMART" id="SM00457">
    <property type="entry name" value="MACPF"/>
    <property type="match status" value="1"/>
</dbReference>
<dbReference type="InterPro" id="IPR020864">
    <property type="entry name" value="MACPF"/>
</dbReference>
<evidence type="ECO:0000313" key="3">
    <source>
        <dbReference type="Proteomes" id="UP000554482"/>
    </source>
</evidence>
<dbReference type="GO" id="GO:0005579">
    <property type="term" value="C:membrane attack complex"/>
    <property type="evidence" value="ECO:0007669"/>
    <property type="project" value="InterPro"/>
</dbReference>
<feature type="domain" description="MACPF" evidence="1">
    <location>
        <begin position="1"/>
        <end position="336"/>
    </location>
</feature>
<evidence type="ECO:0000259" key="1">
    <source>
        <dbReference type="PROSITE" id="PS51412"/>
    </source>
</evidence>
<reference evidence="2 3" key="1">
    <citation type="submission" date="2020-06" db="EMBL/GenBank/DDBJ databases">
        <title>Transcriptomic and genomic resources for Thalictrum thalictroides and T. hernandezii: Facilitating candidate gene discovery in an emerging model plant lineage.</title>
        <authorList>
            <person name="Arias T."/>
            <person name="Riano-Pachon D.M."/>
            <person name="Di Stilio V.S."/>
        </authorList>
    </citation>
    <scope>NUCLEOTIDE SEQUENCE [LARGE SCALE GENOMIC DNA]</scope>
    <source>
        <strain evidence="3">cv. WT478/WT964</strain>
        <tissue evidence="2">Leaves</tissue>
    </source>
</reference>
<dbReference type="PRINTS" id="PR00764">
    <property type="entry name" value="COMPLEMENTC9"/>
</dbReference>
<dbReference type="PROSITE" id="PS51412">
    <property type="entry name" value="MACPF_2"/>
    <property type="match status" value="1"/>
</dbReference>
<dbReference type="AlphaFoldDB" id="A0A7J6X962"/>
<dbReference type="Proteomes" id="UP000554482">
    <property type="component" value="Unassembled WGS sequence"/>
</dbReference>
<dbReference type="EMBL" id="JABWDY010004634">
    <property type="protein sequence ID" value="KAF5205030.1"/>
    <property type="molecule type" value="Genomic_DNA"/>
</dbReference>
<accession>A0A7J6X962</accession>
<evidence type="ECO:0000313" key="2">
    <source>
        <dbReference type="EMBL" id="KAF5205030.1"/>
    </source>
</evidence>
<sequence length="609" mass="68141">MNSYQLNPQTAAKTAVSVIGYGYDLCSDIRLIYCKPGPKGSPLIELDQSRTHNLGFPGGIVVPNVSKSITSDKGERTRFGSDVVSFHQMSEQFNHDLSLTGKIPSGLFNSMFNFQNCWQKDATSVKSLAYDGWFITLYNIALARSQIVLREHVKKEVPSSWDPASLAKFIETYGTHIIIGVKMGGKDVIHVKQLYESNIQPSEVQKWLKHLADGRFPEDANGSISMNASEFSQKAKDEKVIALERDGPLSNSVRPIVFHSKKEDIVSVHVRRGGINRGQSHNQWLSTISDSPDVISMSFVPITSLLSGVQGGGFLTHAVNLYLRYKPPIEELHQFLEFQLPRQWAPMYGDFPLGPQSKKNSSPSLQFTFTGPKLYVNTVQVDSKNRPVTGMRLYLEGKKNDHLAIHLQHLTTLPKIIQPSDYCGYEVNEDIPSERGYYEPVKWSILSHVCTAPVQYNGSRIDDFASIVTKAWFEVKDIGIRKVLFLRLGFSTLSTAKVRRSHWDGPAIQSRKSGSISMLFSTRFSSGQPQPEKPSKVEVNSAVYPGGPPMPTKMPRLSKFIDTKEMVRGPDDTPGHWVVTGGKLCIEDNKISLKVKYSLLLVNIEEEIY</sequence>
<name>A0A7J6X962_THATH</name>
<protein>
    <submittedName>
        <fullName evidence="2">Macpf domain-containing protein</fullName>
    </submittedName>
</protein>